<comment type="caution">
    <text evidence="6">The sequence shown here is derived from an EMBL/GenBank/DDBJ whole genome shotgun (WGS) entry which is preliminary data.</text>
</comment>
<gene>
    <name evidence="6" type="ORF">ZIOFF_032950</name>
</gene>
<accession>A0A8J5GPS7</accession>
<sequence>MDTEGLSIICAGIGCPEENENGALVGYTKGEYCLDSLKDLQRFLRRDNPQRRDVFKQICKWNIVSRDLVPLIEHYQSDRNLLISAVKILVFMTMPVDHSSDNVAQQIEYLWDLKASLTRSITIAVIVSLLEDPLDHLEQYETQSTHKTLSRDLRENRLPNQRSSNRQGANCLLRNIRIMPPSRISLISAYQTYCITHVRSSTHHCIYFILLDQSINLPFDFENPLVPRGLSILSNTFAEDDWKLVQLVLTLFRNILAIHDITQQQKSAGLATQCFCLADRLLELMFEENVMDLIIVLTQHVDDSSGYFQQDNLLLLEIFNCIFLGQDPELIARVSKQADKVNEDISTTIDSLRYIMEEEKEKRRTIHLRKVERHSQFSGTFTLLGVDGSKTVLKRHPTSVSGNGVIKIHNVQRGPLKRIAWDHDNLHPGKKNILELLNEFLSQFLSGGYNVLMQSIYADITKESLSIQKAEIMMFFRVTKFVLAFQHQKILISKESNMEEPHSDLSCDNLCGDKTTFHGEVCEPVAATMNEAMLNFVISKWLETFDGLKQTNDYKSLSTIGSLFKSMIRMLDLVLKVSFEGSKETQVTRVLLYKVFYDQTDEGLTHFLLNMFKSFNSHKQPKSDLADLLEVIHVMFRLMEKLQDRGALRVARKSRKGRRKEKPKGGNNEAASVSEHINVKTDVDQADETGGHSSETLVEPNSLINKQSTKFSDIDQDIDQEVMPPSDQAADVAINKRNIGDGMVPLVGEIENADVIELAHEPVDSSSDDQLPDTNEVDFNITKLVATFVNNCVISNLCWLLKYYKSNSAGTNHYIICMLRRICDDLDISPMLYQLSILRVFYDILADQESSKSKKHSNIVNFITKFIRKMLKLMKERPLLFVEILFWKTRRECHCISADALLASVSDLQKDANKPHDGTFLRTDTRPKSIADSLGDDEFILPSDFNNLRDDNSSDELYENSFDQTKKNVGEASMRSISNDNLEMDRRSVPKPYKGFIDQEQENTIRNLYDKYKGDKRCSHLIAEALNPEGNITPVQVYRKLKQLGLHTVKKKKLSGVNASITAGEDPTEEAKEKKSYQGAALCKRKRVQTFSKDQELKIKILFERFKHHKKCSHMIAEALDADKTYSAIQITRKLKQLGLVAPKKMGSSETINQARDEDNGSDEEKETLLSIKRRRVFDTGPNLLLSVALSVTINMNIIASILLSKVYIFMSLNKKSKLSTNEETTHESGSLLHKVTPASQDSDEETLASLLKNRVPRLLEEALEDPVSIDQNLEDEMDTGTIPSALDDDDDDDDDVEMHTFPASQKAGHKRNLKLVFDEEDD</sequence>
<feature type="region of interest" description="Disordered" evidence="4">
    <location>
        <begin position="143"/>
        <end position="165"/>
    </location>
</feature>
<organism evidence="6 7">
    <name type="scientific">Zingiber officinale</name>
    <name type="common">Ginger</name>
    <name type="synonym">Amomum zingiber</name>
    <dbReference type="NCBI Taxonomy" id="94328"/>
    <lineage>
        <taxon>Eukaryota</taxon>
        <taxon>Viridiplantae</taxon>
        <taxon>Streptophyta</taxon>
        <taxon>Embryophyta</taxon>
        <taxon>Tracheophyta</taxon>
        <taxon>Spermatophyta</taxon>
        <taxon>Magnoliopsida</taxon>
        <taxon>Liliopsida</taxon>
        <taxon>Zingiberales</taxon>
        <taxon>Zingiberaceae</taxon>
        <taxon>Zingiber</taxon>
    </lineage>
</organism>
<dbReference type="GO" id="GO:0003677">
    <property type="term" value="F:DNA binding"/>
    <property type="evidence" value="ECO:0007669"/>
    <property type="project" value="TreeGrafter"/>
</dbReference>
<protein>
    <recommendedName>
        <fullName evidence="5">Timeless N-terminal domain-containing protein</fullName>
    </recommendedName>
</protein>
<evidence type="ECO:0000259" key="5">
    <source>
        <dbReference type="Pfam" id="PF04821"/>
    </source>
</evidence>
<keyword evidence="2" id="KW-0539">Nucleus</keyword>
<feature type="compositionally biased region" description="Acidic residues" evidence="4">
    <location>
        <begin position="1287"/>
        <end position="1297"/>
    </location>
</feature>
<dbReference type="GO" id="GO:0000076">
    <property type="term" value="P:DNA replication checkpoint signaling"/>
    <property type="evidence" value="ECO:0007669"/>
    <property type="project" value="TreeGrafter"/>
</dbReference>
<feature type="region of interest" description="Disordered" evidence="4">
    <location>
        <begin position="649"/>
        <end position="679"/>
    </location>
</feature>
<evidence type="ECO:0000256" key="4">
    <source>
        <dbReference type="SAM" id="MobiDB-lite"/>
    </source>
</evidence>
<evidence type="ECO:0000313" key="6">
    <source>
        <dbReference type="EMBL" id="KAG6507600.1"/>
    </source>
</evidence>
<proteinExistence type="predicted"/>
<comment type="subcellular location">
    <subcellularLocation>
        <location evidence="1">Nucleus</location>
    </subcellularLocation>
</comment>
<dbReference type="Pfam" id="PF04821">
    <property type="entry name" value="TIMELESS"/>
    <property type="match status" value="2"/>
</dbReference>
<evidence type="ECO:0000256" key="2">
    <source>
        <dbReference type="ARBA" id="ARBA00023242"/>
    </source>
</evidence>
<feature type="domain" description="Timeless N-terminal" evidence="5">
    <location>
        <begin position="27"/>
        <end position="146"/>
    </location>
</feature>
<evidence type="ECO:0000256" key="1">
    <source>
        <dbReference type="ARBA" id="ARBA00004123"/>
    </source>
</evidence>
<evidence type="ECO:0000256" key="3">
    <source>
        <dbReference type="ARBA" id="ARBA00023306"/>
    </source>
</evidence>
<dbReference type="InterPro" id="IPR006906">
    <property type="entry name" value="Timeless_N"/>
</dbReference>
<dbReference type="GO" id="GO:0043111">
    <property type="term" value="P:replication fork arrest"/>
    <property type="evidence" value="ECO:0007669"/>
    <property type="project" value="TreeGrafter"/>
</dbReference>
<dbReference type="InterPro" id="IPR044998">
    <property type="entry name" value="Timeless"/>
</dbReference>
<name>A0A8J5GPS7_ZINOF</name>
<dbReference type="PANTHER" id="PTHR22940">
    <property type="entry name" value="TIMEOUT/TIMELESS-2"/>
    <property type="match status" value="1"/>
</dbReference>
<dbReference type="Proteomes" id="UP000734854">
    <property type="component" value="Unassembled WGS sequence"/>
</dbReference>
<feature type="compositionally biased region" description="Basic residues" evidence="4">
    <location>
        <begin position="650"/>
        <end position="662"/>
    </location>
</feature>
<feature type="domain" description="Timeless N-terminal" evidence="5">
    <location>
        <begin position="235"/>
        <end position="382"/>
    </location>
</feature>
<dbReference type="EMBL" id="JACMSC010000009">
    <property type="protein sequence ID" value="KAG6507600.1"/>
    <property type="molecule type" value="Genomic_DNA"/>
</dbReference>
<keyword evidence="3" id="KW-0131">Cell cycle</keyword>
<feature type="region of interest" description="Disordered" evidence="4">
    <location>
        <begin position="1264"/>
        <end position="1323"/>
    </location>
</feature>
<keyword evidence="7" id="KW-1185">Reference proteome</keyword>
<dbReference type="GO" id="GO:0006281">
    <property type="term" value="P:DNA repair"/>
    <property type="evidence" value="ECO:0007669"/>
    <property type="project" value="TreeGrafter"/>
</dbReference>
<evidence type="ECO:0000313" key="7">
    <source>
        <dbReference type="Proteomes" id="UP000734854"/>
    </source>
</evidence>
<dbReference type="PANTHER" id="PTHR22940:SF4">
    <property type="entry name" value="PROTEIN TIMELESS HOMOLOG"/>
    <property type="match status" value="1"/>
</dbReference>
<reference evidence="6 7" key="1">
    <citation type="submission" date="2020-08" db="EMBL/GenBank/DDBJ databases">
        <title>Plant Genome Project.</title>
        <authorList>
            <person name="Zhang R.-G."/>
        </authorList>
    </citation>
    <scope>NUCLEOTIDE SEQUENCE [LARGE SCALE GENOMIC DNA]</scope>
    <source>
        <tissue evidence="6">Rhizome</tissue>
    </source>
</reference>
<dbReference type="GO" id="GO:0031298">
    <property type="term" value="C:replication fork protection complex"/>
    <property type="evidence" value="ECO:0007669"/>
    <property type="project" value="TreeGrafter"/>
</dbReference>